<dbReference type="EMBL" id="HBIZ01009197">
    <property type="protein sequence ID" value="CAE0752792.1"/>
    <property type="molecule type" value="Transcribed_RNA"/>
</dbReference>
<accession>A0A7S4B3K2</accession>
<organism evidence="1">
    <name type="scientific">Chrysotila carterae</name>
    <name type="common">Marine alga</name>
    <name type="synonym">Syracosphaera carterae</name>
    <dbReference type="NCBI Taxonomy" id="13221"/>
    <lineage>
        <taxon>Eukaryota</taxon>
        <taxon>Haptista</taxon>
        <taxon>Haptophyta</taxon>
        <taxon>Prymnesiophyceae</taxon>
        <taxon>Isochrysidales</taxon>
        <taxon>Isochrysidaceae</taxon>
        <taxon>Chrysotila</taxon>
    </lineage>
</organism>
<name>A0A7S4B3K2_CHRCT</name>
<dbReference type="AlphaFoldDB" id="A0A7S4B3K2"/>
<evidence type="ECO:0000313" key="1">
    <source>
        <dbReference type="EMBL" id="CAE0752792.1"/>
    </source>
</evidence>
<sequence>MSDAPHLAKCTLQDPTCIIETEQEAGSIASSDWIQVHPDDYEQDLDGFANDGVQSDREPTATFESDLFIGKFNDCSAVIDFVIKESEAAAFYHRVSEQLLKRVRANRRAALQWRRLLHNLGFAKTRKSAGNVLVARLTDEKLDHVRAQELTALGSGFKIPVSAHDPVQTLRDIVSAVDVRSLDRTVVVTGSSIALMRIQPLSTRSSSTSTKPGCIGFNSKAAGPTTAAVCLKRATFTIVAAGNGLLALYNMEQKQFLRLNHCQTYAKSRSYRASPMDVSGCERFLIIPVQASAGTSNVALYCPEHDRFVSVEAKFASAPLGLDTVSEWPSVHSPLLASGLKQHAPNANRLFFHLLQPKSAIFEVL</sequence>
<protein>
    <submittedName>
        <fullName evidence="1">Uncharacterized protein</fullName>
    </submittedName>
</protein>
<reference evidence="1" key="1">
    <citation type="submission" date="2021-01" db="EMBL/GenBank/DDBJ databases">
        <authorList>
            <person name="Corre E."/>
            <person name="Pelletier E."/>
            <person name="Niang G."/>
            <person name="Scheremetjew M."/>
            <person name="Finn R."/>
            <person name="Kale V."/>
            <person name="Holt S."/>
            <person name="Cochrane G."/>
            <person name="Meng A."/>
            <person name="Brown T."/>
            <person name="Cohen L."/>
        </authorList>
    </citation>
    <scope>NUCLEOTIDE SEQUENCE</scope>
    <source>
        <strain evidence="1">CCMP645</strain>
    </source>
</reference>
<proteinExistence type="predicted"/>
<gene>
    <name evidence="1" type="ORF">PCAR00345_LOCUS5379</name>
</gene>